<dbReference type="STRING" id="225359.A0A2S4PXJ5"/>
<dbReference type="OrthoDB" id="414175at2759"/>
<name>A0A2S4PXJ5_9PEZI</name>
<comment type="subcellular location">
    <subcellularLocation>
        <location evidence="8">Endomembrane system</location>
        <topology evidence="8">Single-pass membrane protein</topology>
    </subcellularLocation>
    <subcellularLocation>
        <location evidence="1">Membrane</location>
        <topology evidence="1">Single-pass type II membrane protein</topology>
    </subcellularLocation>
</comment>
<dbReference type="Gene3D" id="3.90.550.50">
    <property type="match status" value="1"/>
</dbReference>
<dbReference type="EMBL" id="PEDP01000261">
    <property type="protein sequence ID" value="POS86746.1"/>
    <property type="molecule type" value="Genomic_DNA"/>
</dbReference>
<dbReference type="GO" id="GO:0012505">
    <property type="term" value="C:endomembrane system"/>
    <property type="evidence" value="ECO:0007669"/>
    <property type="project" value="UniProtKB-SubCell"/>
</dbReference>
<feature type="region of interest" description="Disordered" evidence="9">
    <location>
        <begin position="60"/>
        <end position="86"/>
    </location>
</feature>
<evidence type="ECO:0000256" key="2">
    <source>
        <dbReference type="ARBA" id="ARBA00022676"/>
    </source>
</evidence>
<evidence type="ECO:0000256" key="1">
    <source>
        <dbReference type="ARBA" id="ARBA00004606"/>
    </source>
</evidence>
<dbReference type="FunFam" id="3.90.550.50:FF:000036">
    <property type="entry name" value="Putative glycosyltransferase family 31 protein"/>
    <property type="match status" value="1"/>
</dbReference>
<gene>
    <name evidence="11" type="ORF">EPUL_005241</name>
</gene>
<keyword evidence="12" id="KW-1185">Reference proteome</keyword>
<keyword evidence="3" id="KW-0808">Transferase</keyword>
<feature type="domain" description="Fringe-like glycosyltransferase" evidence="10">
    <location>
        <begin position="242"/>
        <end position="384"/>
    </location>
</feature>
<dbReference type="GO" id="GO:0016020">
    <property type="term" value="C:membrane"/>
    <property type="evidence" value="ECO:0007669"/>
    <property type="project" value="UniProtKB-SubCell"/>
</dbReference>
<evidence type="ECO:0000256" key="8">
    <source>
        <dbReference type="ARBA" id="ARBA00037847"/>
    </source>
</evidence>
<evidence type="ECO:0000256" key="5">
    <source>
        <dbReference type="ARBA" id="ARBA00022968"/>
    </source>
</evidence>
<dbReference type="Pfam" id="PF02434">
    <property type="entry name" value="Fringe"/>
    <property type="match status" value="1"/>
</dbReference>
<keyword evidence="2" id="KW-0328">Glycosyltransferase</keyword>
<evidence type="ECO:0000256" key="7">
    <source>
        <dbReference type="ARBA" id="ARBA00023136"/>
    </source>
</evidence>
<evidence type="ECO:0000256" key="9">
    <source>
        <dbReference type="SAM" id="MobiDB-lite"/>
    </source>
</evidence>
<keyword evidence="5" id="KW-0735">Signal-anchor</keyword>
<accession>A0A2S4PXJ5</accession>
<reference evidence="11 12" key="1">
    <citation type="submission" date="2017-10" db="EMBL/GenBank/DDBJ databases">
        <title>Development of genomic resources for the powdery mildew, Erysiphe pulchra.</title>
        <authorList>
            <person name="Wadl P.A."/>
            <person name="Mack B.M."/>
            <person name="Moore G."/>
            <person name="Beltz S.B."/>
        </authorList>
    </citation>
    <scope>NUCLEOTIDE SEQUENCE [LARGE SCALE GENOMIC DNA]</scope>
    <source>
        <strain evidence="11">Cflorida</strain>
    </source>
</reference>
<dbReference type="Proteomes" id="UP000237438">
    <property type="component" value="Unassembled WGS sequence"/>
</dbReference>
<dbReference type="GO" id="GO:0016757">
    <property type="term" value="F:glycosyltransferase activity"/>
    <property type="evidence" value="ECO:0007669"/>
    <property type="project" value="UniProtKB-KW"/>
</dbReference>
<evidence type="ECO:0000256" key="6">
    <source>
        <dbReference type="ARBA" id="ARBA00022989"/>
    </source>
</evidence>
<dbReference type="AlphaFoldDB" id="A0A2S4PXJ5"/>
<evidence type="ECO:0000313" key="11">
    <source>
        <dbReference type="EMBL" id="POS86746.1"/>
    </source>
</evidence>
<organism evidence="11 12">
    <name type="scientific">Erysiphe pulchra</name>
    <dbReference type="NCBI Taxonomy" id="225359"/>
    <lineage>
        <taxon>Eukaryota</taxon>
        <taxon>Fungi</taxon>
        <taxon>Dikarya</taxon>
        <taxon>Ascomycota</taxon>
        <taxon>Pezizomycotina</taxon>
        <taxon>Leotiomycetes</taxon>
        <taxon>Erysiphales</taxon>
        <taxon>Erysiphaceae</taxon>
        <taxon>Erysiphe</taxon>
    </lineage>
</organism>
<comment type="caution">
    <text evidence="11">The sequence shown here is derived from an EMBL/GenBank/DDBJ whole genome shotgun (WGS) entry which is preliminary data.</text>
</comment>
<keyword evidence="4" id="KW-0812">Transmembrane</keyword>
<keyword evidence="6" id="KW-1133">Transmembrane helix</keyword>
<protein>
    <recommendedName>
        <fullName evidence="10">Fringe-like glycosyltransferase domain-containing protein</fullName>
    </recommendedName>
</protein>
<proteinExistence type="predicted"/>
<evidence type="ECO:0000313" key="12">
    <source>
        <dbReference type="Proteomes" id="UP000237438"/>
    </source>
</evidence>
<evidence type="ECO:0000256" key="3">
    <source>
        <dbReference type="ARBA" id="ARBA00022679"/>
    </source>
</evidence>
<dbReference type="InterPro" id="IPR003378">
    <property type="entry name" value="Fringe-like_glycosylTrfase"/>
</dbReference>
<keyword evidence="7" id="KW-0472">Membrane</keyword>
<evidence type="ECO:0000259" key="10">
    <source>
        <dbReference type="Pfam" id="PF02434"/>
    </source>
</evidence>
<dbReference type="PANTHER" id="PTHR10811">
    <property type="entry name" value="FRINGE-RELATED"/>
    <property type="match status" value="1"/>
</dbReference>
<sequence>MGSPISSGTILSPRKYMTRLVVSVALCLFLFYYTFPATPYWSKDLETQIIHVQYNSSQQQQQQQQWASPSPPSPPSPSSSSSPYTRDCSLNRTRLQILQKQYSLGDSIDYAKRYIRFQRQDIPRLSITRISDNLFPQGLQQIDIQNPPLQAQCASPLVVPVSKSAIPESINASEFLFGISTTYPRITDPNINPLKEWAHWLTDGRGNSNGAGLVLRLVDASEKEIADTQSLLISMGINAKVKASDSSIPMAKRYLSLLPSLYEDSTRLSRKWLVMCDDDTFFPSMQRLINRLSEYDNSEPLYIGTFSEDVNNIQRHGSQAFGGAGVFFTVSLASQIAKLYPTCSTNEKIEESNTGWGPQGDILLRKCIYENTEVRLTMLRDLHQLDIMGDPSGFYESGIAPLSLHHFKGGMWHNAKPYTGVQVIHTCGEDCFLQRFKTEDNFIISNGYSVAYYPHGTNFNVHQMERTFTSAPDDYGWNLDFMLEPGRRSLQGTGRKIAWDIKDAMRESDGSVSQIYVRKNDDIRWVNRDGDGNSKMINRDGIVELVWIP</sequence>
<evidence type="ECO:0000256" key="4">
    <source>
        <dbReference type="ARBA" id="ARBA00022692"/>
    </source>
</evidence>